<dbReference type="PANTHER" id="PTHR30204">
    <property type="entry name" value="REDOX-CYCLING DRUG-SENSING TRANSCRIPTIONAL ACTIVATOR SOXR"/>
    <property type="match status" value="1"/>
</dbReference>
<accession>A0A921EMM3</accession>
<dbReference type="PROSITE" id="PS00552">
    <property type="entry name" value="HTH_MERR_1"/>
    <property type="match status" value="1"/>
</dbReference>
<dbReference type="GO" id="GO:0003700">
    <property type="term" value="F:DNA-binding transcription factor activity"/>
    <property type="evidence" value="ECO:0007669"/>
    <property type="project" value="InterPro"/>
</dbReference>
<dbReference type="PROSITE" id="PS50937">
    <property type="entry name" value="HTH_MERR_2"/>
    <property type="match status" value="1"/>
</dbReference>
<feature type="domain" description="HTH merR-type" evidence="2">
    <location>
        <begin position="1"/>
        <end position="72"/>
    </location>
</feature>
<dbReference type="PANTHER" id="PTHR30204:SF90">
    <property type="entry name" value="HTH-TYPE TRANSCRIPTIONAL ACTIVATOR MTA"/>
    <property type="match status" value="1"/>
</dbReference>
<dbReference type="InterPro" id="IPR016024">
    <property type="entry name" value="ARM-type_fold"/>
</dbReference>
<dbReference type="InterPro" id="IPR047057">
    <property type="entry name" value="MerR_fam"/>
</dbReference>
<sequence>MEWLRIGEVAKRTGLTHRTLRHYDDLGLLIPSGRSDGDYRLYSHDDISRLLQIQHLKSLGLSLDDIQRALDEPGFNAVELLERHAALVEARIAQEQDLLTRLRRLSAAADAGWDEVLEVIALTERLRHPDAAIRFRATLSGSASAPFDELVELVRSDPEPGVREAATWALAQHGPGAIGRLTEALAEGDQRARHALAHLLGKIRAEEGVPALVALLADPDEQVAAKAAFSLGQVGGSGAIEALAGALGDPRATVQQEVADALGRLPGVVGPMLEALRSPSPMVRAQAAEVLGMTEDPASAGPLTEALTDPDPQVRFAALLALGQLDSPSARKAIASQTDADDVRVRLLARRLAGS</sequence>
<evidence type="ECO:0000313" key="3">
    <source>
        <dbReference type="EMBL" id="HJE51298.1"/>
    </source>
</evidence>
<gene>
    <name evidence="3" type="ORF">K8V15_04870</name>
</gene>
<dbReference type="InterPro" id="IPR011989">
    <property type="entry name" value="ARM-like"/>
</dbReference>
<dbReference type="SUPFAM" id="SSF48371">
    <property type="entry name" value="ARM repeat"/>
    <property type="match status" value="1"/>
</dbReference>
<evidence type="ECO:0000256" key="1">
    <source>
        <dbReference type="ARBA" id="ARBA00023125"/>
    </source>
</evidence>
<keyword evidence="1" id="KW-0238">DNA-binding</keyword>
<dbReference type="Gene3D" id="1.10.1660.10">
    <property type="match status" value="1"/>
</dbReference>
<name>A0A921EMM3_9ACTN</name>
<organism evidence="3 4">
    <name type="scientific">Tessaracoccus flavescens</name>
    <dbReference type="NCBI Taxonomy" id="399497"/>
    <lineage>
        <taxon>Bacteria</taxon>
        <taxon>Bacillati</taxon>
        <taxon>Actinomycetota</taxon>
        <taxon>Actinomycetes</taxon>
        <taxon>Propionibacteriales</taxon>
        <taxon>Propionibacteriaceae</taxon>
        <taxon>Tessaracoccus</taxon>
    </lineage>
</organism>
<dbReference type="Pfam" id="PF13411">
    <property type="entry name" value="MerR_1"/>
    <property type="match status" value="1"/>
</dbReference>
<dbReference type="SMART" id="SM00567">
    <property type="entry name" value="EZ_HEAT"/>
    <property type="match status" value="6"/>
</dbReference>
<protein>
    <submittedName>
        <fullName evidence="3">HEAT repeat domain-containing protein</fullName>
    </submittedName>
</protein>
<dbReference type="GO" id="GO:0003677">
    <property type="term" value="F:DNA binding"/>
    <property type="evidence" value="ECO:0007669"/>
    <property type="project" value="UniProtKB-KW"/>
</dbReference>
<dbReference type="SUPFAM" id="SSF46955">
    <property type="entry name" value="Putative DNA-binding domain"/>
    <property type="match status" value="1"/>
</dbReference>
<dbReference type="EMBL" id="DYZF01000120">
    <property type="protein sequence ID" value="HJE51298.1"/>
    <property type="molecule type" value="Genomic_DNA"/>
</dbReference>
<comment type="caution">
    <text evidence="3">The sequence shown here is derived from an EMBL/GenBank/DDBJ whole genome shotgun (WGS) entry which is preliminary data.</text>
</comment>
<evidence type="ECO:0000313" key="4">
    <source>
        <dbReference type="Proteomes" id="UP000712713"/>
    </source>
</evidence>
<dbReference type="Pfam" id="PF13646">
    <property type="entry name" value="HEAT_2"/>
    <property type="match status" value="2"/>
</dbReference>
<dbReference type="Proteomes" id="UP000712713">
    <property type="component" value="Unassembled WGS sequence"/>
</dbReference>
<dbReference type="Gene3D" id="1.25.10.10">
    <property type="entry name" value="Leucine-rich Repeat Variant"/>
    <property type="match status" value="3"/>
</dbReference>
<evidence type="ECO:0000259" key="2">
    <source>
        <dbReference type="PROSITE" id="PS50937"/>
    </source>
</evidence>
<proteinExistence type="predicted"/>
<dbReference type="PRINTS" id="PR00040">
    <property type="entry name" value="HTHMERR"/>
</dbReference>
<reference evidence="3" key="1">
    <citation type="journal article" date="2021" name="PeerJ">
        <title>Extensive microbial diversity within the chicken gut microbiome revealed by metagenomics and culture.</title>
        <authorList>
            <person name="Gilroy R."/>
            <person name="Ravi A."/>
            <person name="Getino M."/>
            <person name="Pursley I."/>
            <person name="Horton D.L."/>
            <person name="Alikhan N.F."/>
            <person name="Baker D."/>
            <person name="Gharbi K."/>
            <person name="Hall N."/>
            <person name="Watson M."/>
            <person name="Adriaenssens E.M."/>
            <person name="Foster-Nyarko E."/>
            <person name="Jarju S."/>
            <person name="Secka A."/>
            <person name="Antonio M."/>
            <person name="Oren A."/>
            <person name="Chaudhuri R.R."/>
            <person name="La Ragione R."/>
            <person name="Hildebrand F."/>
            <person name="Pallen M.J."/>
        </authorList>
    </citation>
    <scope>NUCLEOTIDE SEQUENCE</scope>
    <source>
        <strain evidence="3">ChiGjej3B3-7470</strain>
    </source>
</reference>
<dbReference type="AlphaFoldDB" id="A0A921EMM3"/>
<dbReference type="SMART" id="SM00422">
    <property type="entry name" value="HTH_MERR"/>
    <property type="match status" value="1"/>
</dbReference>
<reference evidence="3" key="2">
    <citation type="submission" date="2021-09" db="EMBL/GenBank/DDBJ databases">
        <authorList>
            <person name="Gilroy R."/>
        </authorList>
    </citation>
    <scope>NUCLEOTIDE SEQUENCE</scope>
    <source>
        <strain evidence="3">ChiGjej3B3-7470</strain>
    </source>
</reference>
<dbReference type="InterPro" id="IPR004155">
    <property type="entry name" value="PBS_lyase_HEAT"/>
</dbReference>
<dbReference type="CDD" id="cd01106">
    <property type="entry name" value="HTH_TipAL-Mta"/>
    <property type="match status" value="1"/>
</dbReference>
<dbReference type="InterPro" id="IPR009061">
    <property type="entry name" value="DNA-bd_dom_put_sf"/>
</dbReference>
<dbReference type="InterPro" id="IPR000551">
    <property type="entry name" value="MerR-type_HTH_dom"/>
</dbReference>